<sequence>MKVTAAAVLLLSGTASAFSLNWPFLIARGDCHGNNCNRAVTGSRPGLLPVASRSVDCRSFLLTTVTPAPRTTTITVDADPAAAADPTPRAVPRDARGLEARQVTVKPSQIPSWAENCVDAVEFAQGCSCLGVTGSVTTAPTPMVTVTSTLDYCEEL</sequence>
<reference evidence="2" key="1">
    <citation type="journal article" date="2023" name="Mol. Phylogenet. Evol.">
        <title>Genome-scale phylogeny and comparative genomics of the fungal order Sordariales.</title>
        <authorList>
            <person name="Hensen N."/>
            <person name="Bonometti L."/>
            <person name="Westerberg I."/>
            <person name="Brannstrom I.O."/>
            <person name="Guillou S."/>
            <person name="Cros-Aarteil S."/>
            <person name="Calhoun S."/>
            <person name="Haridas S."/>
            <person name="Kuo A."/>
            <person name="Mondo S."/>
            <person name="Pangilinan J."/>
            <person name="Riley R."/>
            <person name="LaButti K."/>
            <person name="Andreopoulos B."/>
            <person name="Lipzen A."/>
            <person name="Chen C."/>
            <person name="Yan M."/>
            <person name="Daum C."/>
            <person name="Ng V."/>
            <person name="Clum A."/>
            <person name="Steindorff A."/>
            <person name="Ohm R.A."/>
            <person name="Martin F."/>
            <person name="Silar P."/>
            <person name="Natvig D.O."/>
            <person name="Lalanne C."/>
            <person name="Gautier V."/>
            <person name="Ament-Velasquez S.L."/>
            <person name="Kruys A."/>
            <person name="Hutchinson M.I."/>
            <person name="Powell A.J."/>
            <person name="Barry K."/>
            <person name="Miller A.N."/>
            <person name="Grigoriev I.V."/>
            <person name="Debuchy R."/>
            <person name="Gladieux P."/>
            <person name="Hiltunen Thoren M."/>
            <person name="Johannesson H."/>
        </authorList>
    </citation>
    <scope>NUCLEOTIDE SEQUENCE</scope>
    <source>
        <strain evidence="2">PSN309</strain>
    </source>
</reference>
<keyword evidence="3" id="KW-1185">Reference proteome</keyword>
<dbReference type="EMBL" id="MU864431">
    <property type="protein sequence ID" value="KAK4186100.1"/>
    <property type="molecule type" value="Genomic_DNA"/>
</dbReference>
<feature type="chain" id="PRO_5042897958" description="SSCRP protein" evidence="1">
    <location>
        <begin position="18"/>
        <end position="156"/>
    </location>
</feature>
<dbReference type="AlphaFoldDB" id="A0AAN7AHP7"/>
<evidence type="ECO:0000256" key="1">
    <source>
        <dbReference type="SAM" id="SignalP"/>
    </source>
</evidence>
<evidence type="ECO:0008006" key="4">
    <source>
        <dbReference type="Google" id="ProtNLM"/>
    </source>
</evidence>
<protein>
    <recommendedName>
        <fullName evidence="4">SSCRP protein</fullName>
    </recommendedName>
</protein>
<comment type="caution">
    <text evidence="2">The sequence shown here is derived from an EMBL/GenBank/DDBJ whole genome shotgun (WGS) entry which is preliminary data.</text>
</comment>
<proteinExistence type="predicted"/>
<dbReference type="Proteomes" id="UP001302126">
    <property type="component" value="Unassembled WGS sequence"/>
</dbReference>
<accession>A0AAN7AHP7</accession>
<feature type="signal peptide" evidence="1">
    <location>
        <begin position="1"/>
        <end position="17"/>
    </location>
</feature>
<evidence type="ECO:0000313" key="3">
    <source>
        <dbReference type="Proteomes" id="UP001302126"/>
    </source>
</evidence>
<reference evidence="2" key="2">
    <citation type="submission" date="2023-05" db="EMBL/GenBank/DDBJ databases">
        <authorList>
            <consortium name="Lawrence Berkeley National Laboratory"/>
            <person name="Steindorff A."/>
            <person name="Hensen N."/>
            <person name="Bonometti L."/>
            <person name="Westerberg I."/>
            <person name="Brannstrom I.O."/>
            <person name="Guillou S."/>
            <person name="Cros-Aarteil S."/>
            <person name="Calhoun S."/>
            <person name="Haridas S."/>
            <person name="Kuo A."/>
            <person name="Mondo S."/>
            <person name="Pangilinan J."/>
            <person name="Riley R."/>
            <person name="Labutti K."/>
            <person name="Andreopoulos B."/>
            <person name="Lipzen A."/>
            <person name="Chen C."/>
            <person name="Yanf M."/>
            <person name="Daum C."/>
            <person name="Ng V."/>
            <person name="Clum A."/>
            <person name="Ohm R."/>
            <person name="Martin F."/>
            <person name="Silar P."/>
            <person name="Natvig D."/>
            <person name="Lalanne C."/>
            <person name="Gautier V."/>
            <person name="Ament-Velasquez S.L."/>
            <person name="Kruys A."/>
            <person name="Hutchinson M.I."/>
            <person name="Powell A.J."/>
            <person name="Barry K."/>
            <person name="Miller A.N."/>
            <person name="Grigoriev I.V."/>
            <person name="Debuchy R."/>
            <person name="Gladieux P."/>
            <person name="Thoren M.H."/>
            <person name="Johannesson H."/>
        </authorList>
    </citation>
    <scope>NUCLEOTIDE SEQUENCE</scope>
    <source>
        <strain evidence="2">PSN309</strain>
    </source>
</reference>
<evidence type="ECO:0000313" key="2">
    <source>
        <dbReference type="EMBL" id="KAK4186100.1"/>
    </source>
</evidence>
<organism evidence="2 3">
    <name type="scientific">Podospora australis</name>
    <dbReference type="NCBI Taxonomy" id="1536484"/>
    <lineage>
        <taxon>Eukaryota</taxon>
        <taxon>Fungi</taxon>
        <taxon>Dikarya</taxon>
        <taxon>Ascomycota</taxon>
        <taxon>Pezizomycotina</taxon>
        <taxon>Sordariomycetes</taxon>
        <taxon>Sordariomycetidae</taxon>
        <taxon>Sordariales</taxon>
        <taxon>Podosporaceae</taxon>
        <taxon>Podospora</taxon>
    </lineage>
</organism>
<name>A0AAN7AHP7_9PEZI</name>
<gene>
    <name evidence="2" type="ORF">QBC35DRAFT_283569</name>
</gene>
<keyword evidence="1" id="KW-0732">Signal</keyword>